<dbReference type="AlphaFoldDB" id="A0A2N9I2V7"/>
<feature type="domain" description="ZFPL1-like U-box" evidence="1">
    <location>
        <begin position="196"/>
        <end position="230"/>
    </location>
</feature>
<dbReference type="GO" id="GO:0016020">
    <property type="term" value="C:membrane"/>
    <property type="evidence" value="ECO:0007669"/>
    <property type="project" value="UniProtKB-SubCell"/>
</dbReference>
<dbReference type="EMBL" id="OIVN01004602">
    <property type="protein sequence ID" value="SPD18330.1"/>
    <property type="molecule type" value="Genomic_DNA"/>
</dbReference>
<dbReference type="GO" id="GO:0008270">
    <property type="term" value="F:zinc ion binding"/>
    <property type="evidence" value="ECO:0007669"/>
    <property type="project" value="UniProtKB-KW"/>
</dbReference>
<dbReference type="InterPro" id="IPR039043">
    <property type="entry name" value="ZFPL1"/>
</dbReference>
<dbReference type="InterPro" id="IPR058730">
    <property type="entry name" value="U-box_ZFPL1-like"/>
</dbReference>
<evidence type="ECO:0000259" key="1">
    <source>
        <dbReference type="Pfam" id="PF25998"/>
    </source>
</evidence>
<dbReference type="PANTHER" id="PTHR12981">
    <property type="entry name" value="ZINC FINGER PROTEIN-LIKE 1"/>
    <property type="match status" value="1"/>
</dbReference>
<reference evidence="2" key="1">
    <citation type="submission" date="2018-02" db="EMBL/GenBank/DDBJ databases">
        <authorList>
            <person name="Cohen D.B."/>
            <person name="Kent A.D."/>
        </authorList>
    </citation>
    <scope>NUCLEOTIDE SEQUENCE</scope>
</reference>
<organism evidence="2">
    <name type="scientific">Fagus sylvatica</name>
    <name type="common">Beechnut</name>
    <dbReference type="NCBI Taxonomy" id="28930"/>
    <lineage>
        <taxon>Eukaryota</taxon>
        <taxon>Viridiplantae</taxon>
        <taxon>Streptophyta</taxon>
        <taxon>Embryophyta</taxon>
        <taxon>Tracheophyta</taxon>
        <taxon>Spermatophyta</taxon>
        <taxon>Magnoliopsida</taxon>
        <taxon>eudicotyledons</taxon>
        <taxon>Gunneridae</taxon>
        <taxon>Pentapetalae</taxon>
        <taxon>rosids</taxon>
        <taxon>fabids</taxon>
        <taxon>Fagales</taxon>
        <taxon>Fagaceae</taxon>
        <taxon>Fagus</taxon>
    </lineage>
</organism>
<dbReference type="Pfam" id="PF25998">
    <property type="entry name" value="U-box_ZFPL1"/>
    <property type="match status" value="1"/>
</dbReference>
<name>A0A2N9I2V7_FAGSY</name>
<gene>
    <name evidence="2" type="ORF">FSB_LOCUS46212</name>
</gene>
<evidence type="ECO:0000313" key="2">
    <source>
        <dbReference type="EMBL" id="SPD18330.1"/>
    </source>
</evidence>
<dbReference type="PANTHER" id="PTHR12981:SF0">
    <property type="entry name" value="ZINC FINGER PROTEIN-LIKE 1"/>
    <property type="match status" value="1"/>
</dbReference>
<dbReference type="GO" id="GO:0005794">
    <property type="term" value="C:Golgi apparatus"/>
    <property type="evidence" value="ECO:0007669"/>
    <property type="project" value="TreeGrafter"/>
</dbReference>
<protein>
    <recommendedName>
        <fullName evidence="1">ZFPL1-like U-box domain-containing protein</fullName>
    </recommendedName>
</protein>
<accession>A0A2N9I2V7</accession>
<sequence>MSTSLKPRSKTRLTVVLAAKASTASTEWGYGILWQSDAITSPRWLRMIALSLASFDFAKIAPSKFTLYLLELSEVQELSGGGEQCPQYVVPGIGDYGGTRLTRMVSASNGRKFALTMVVSHDSVSWSMRLPDCIVMCTRFPFAVNACAFRSTKYACSDISMPFKLNGIVCHSYYITVLVRTYSEWVIDAEYDWPTKCSQCQEVLEEGTGPQTTRLGCLHMASQECARLRIPSSFIVEGSYYAVNSRSIELQNLLGMYNPDVLIP</sequence>
<proteinExistence type="predicted"/>